<protein>
    <submittedName>
        <fullName evidence="1">Uncharacterized protein</fullName>
    </submittedName>
</protein>
<accession>A0A1E3VDG9</accession>
<proteinExistence type="predicted"/>
<dbReference type="AlphaFoldDB" id="A0A1E3VDG9"/>
<keyword evidence="2" id="KW-1185">Reference proteome</keyword>
<reference evidence="2" key="1">
    <citation type="submission" date="2016-05" db="EMBL/GenBank/DDBJ databases">
        <authorList>
            <person name="Li Y."/>
        </authorList>
    </citation>
    <scope>NUCLEOTIDE SEQUENCE [LARGE SCALE GENOMIC DNA]</scope>
    <source>
        <strain evidence="2">YIC4027</strain>
    </source>
</reference>
<evidence type="ECO:0000313" key="1">
    <source>
        <dbReference type="EMBL" id="ODR91628.1"/>
    </source>
</evidence>
<sequence length="99" mass="11003">MAPGDATVFAAHLMAFERATEGKAHRAPWRAARGGFSYDIEVELVVLDQLCSQRQWGFPRITMGTRLMLICAKGSAVSHQRQRRANIIIATIAHNKPKT</sequence>
<gene>
    <name evidence="1" type="ORF">A8M32_09290</name>
</gene>
<organism evidence="1 2">
    <name type="scientific">Sinorhizobium alkalisoli</name>
    <dbReference type="NCBI Taxonomy" id="1752398"/>
    <lineage>
        <taxon>Bacteria</taxon>
        <taxon>Pseudomonadati</taxon>
        <taxon>Pseudomonadota</taxon>
        <taxon>Alphaproteobacteria</taxon>
        <taxon>Hyphomicrobiales</taxon>
        <taxon>Rhizobiaceae</taxon>
        <taxon>Sinorhizobium/Ensifer group</taxon>
        <taxon>Sinorhizobium</taxon>
    </lineage>
</organism>
<evidence type="ECO:0000313" key="2">
    <source>
        <dbReference type="Proteomes" id="UP000094342"/>
    </source>
</evidence>
<dbReference type="Proteomes" id="UP000094342">
    <property type="component" value="Unassembled WGS sequence"/>
</dbReference>
<name>A0A1E3VDG9_9HYPH</name>
<comment type="caution">
    <text evidence="1">The sequence shown here is derived from an EMBL/GenBank/DDBJ whole genome shotgun (WGS) entry which is preliminary data.</text>
</comment>
<dbReference type="EMBL" id="LYBW01000055">
    <property type="protein sequence ID" value="ODR91628.1"/>
    <property type="molecule type" value="Genomic_DNA"/>
</dbReference>